<proteinExistence type="predicted"/>
<feature type="region of interest" description="Disordered" evidence="1">
    <location>
        <begin position="1"/>
        <end position="20"/>
    </location>
</feature>
<dbReference type="RefSeq" id="WP_203756136.1">
    <property type="nucleotide sequence ID" value="NZ_BONK01000009.1"/>
</dbReference>
<reference evidence="2" key="1">
    <citation type="submission" date="2021-01" db="EMBL/GenBank/DDBJ databases">
        <title>Whole genome shotgun sequence of Cellulomonas chitinilytica NBRC 110799.</title>
        <authorList>
            <person name="Komaki H."/>
            <person name="Tamura T."/>
        </authorList>
    </citation>
    <scope>NUCLEOTIDE SEQUENCE</scope>
    <source>
        <strain evidence="2">NBRC 110799</strain>
    </source>
</reference>
<comment type="caution">
    <text evidence="2">The sequence shown here is derived from an EMBL/GenBank/DDBJ whole genome shotgun (WGS) entry which is preliminary data.</text>
</comment>
<name>A0A919P2H9_9CELL</name>
<sequence length="299" mass="30227">MNATDTLTRHAPRLPVDPTGLDAAHRATLARLDDTNLTLVPAPTRTARPALRWGLAAASAAALTVAGLTIPSPGDQPAFAGWRADPTSADPAALAANSDECARLGGDLPGVPDGPVRLVLSELRGPYTFTVLYTGDWLRYCLVGPTLRFANATDPDGTTGFVAGDGSQQGSGSVTADADGLRDPAPGELTLATAGTFADDAGDAWSTVLGRVAPDVTSVRVTLTDGTTVDATAADGVYAAWWPGSVAPAEVTGVRADGSTARAGSGVDWSHPAPSGSPQDSDEVGRQDGGSDSGTSELP</sequence>
<evidence type="ECO:0000313" key="3">
    <source>
        <dbReference type="Proteomes" id="UP000632740"/>
    </source>
</evidence>
<protein>
    <submittedName>
        <fullName evidence="2">Uncharacterized protein</fullName>
    </submittedName>
</protein>
<organism evidence="2 3">
    <name type="scientific">Cellulomonas chitinilytica</name>
    <dbReference type="NCBI Taxonomy" id="398759"/>
    <lineage>
        <taxon>Bacteria</taxon>
        <taxon>Bacillati</taxon>
        <taxon>Actinomycetota</taxon>
        <taxon>Actinomycetes</taxon>
        <taxon>Micrococcales</taxon>
        <taxon>Cellulomonadaceae</taxon>
        <taxon>Cellulomonas</taxon>
    </lineage>
</organism>
<dbReference type="Proteomes" id="UP000632740">
    <property type="component" value="Unassembled WGS sequence"/>
</dbReference>
<keyword evidence="3" id="KW-1185">Reference proteome</keyword>
<evidence type="ECO:0000313" key="2">
    <source>
        <dbReference type="EMBL" id="GIG22107.1"/>
    </source>
</evidence>
<gene>
    <name evidence="2" type="ORF">Cch01nite_28310</name>
</gene>
<feature type="region of interest" description="Disordered" evidence="1">
    <location>
        <begin position="257"/>
        <end position="299"/>
    </location>
</feature>
<evidence type="ECO:0000256" key="1">
    <source>
        <dbReference type="SAM" id="MobiDB-lite"/>
    </source>
</evidence>
<accession>A0A919P2H9</accession>
<dbReference type="AlphaFoldDB" id="A0A919P2H9"/>
<dbReference type="EMBL" id="BONK01000009">
    <property type="protein sequence ID" value="GIG22107.1"/>
    <property type="molecule type" value="Genomic_DNA"/>
</dbReference>